<feature type="domain" description="USP" evidence="1">
    <location>
        <begin position="1"/>
        <end position="262"/>
    </location>
</feature>
<dbReference type="InterPro" id="IPR028889">
    <property type="entry name" value="USP"/>
</dbReference>
<dbReference type="PANTHER" id="PTHR24006:SF727">
    <property type="entry name" value="UBIQUITIN CARBOXYL-TERMINAL HYDROLASE 42"/>
    <property type="match status" value="1"/>
</dbReference>
<dbReference type="PROSITE" id="PS50235">
    <property type="entry name" value="USP_3"/>
    <property type="match status" value="1"/>
</dbReference>
<accession>A0A7K6SJX5</accession>
<dbReference type="GO" id="GO:0004843">
    <property type="term" value="F:cysteine-type deubiquitinase activity"/>
    <property type="evidence" value="ECO:0007669"/>
    <property type="project" value="InterPro"/>
</dbReference>
<dbReference type="InterPro" id="IPR001394">
    <property type="entry name" value="Peptidase_C19_UCH"/>
</dbReference>
<feature type="non-terminal residue" evidence="2">
    <location>
        <position position="1"/>
    </location>
</feature>
<dbReference type="Proteomes" id="UP000546235">
    <property type="component" value="Unassembled WGS sequence"/>
</dbReference>
<dbReference type="GO" id="GO:0016579">
    <property type="term" value="P:protein deubiquitination"/>
    <property type="evidence" value="ECO:0007669"/>
    <property type="project" value="InterPro"/>
</dbReference>
<dbReference type="SUPFAM" id="SSF54001">
    <property type="entry name" value="Cysteine proteinases"/>
    <property type="match status" value="1"/>
</dbReference>
<reference evidence="2 3" key="1">
    <citation type="submission" date="2019-09" db="EMBL/GenBank/DDBJ databases">
        <title>Bird 10,000 Genomes (B10K) Project - Family phase.</title>
        <authorList>
            <person name="Zhang G."/>
        </authorList>
    </citation>
    <scope>NUCLEOTIDE SEQUENCE [LARGE SCALE GENOMIC DNA]</scope>
    <source>
        <strain evidence="2">OUT-0007</strain>
        <tissue evidence="2">Blood</tissue>
    </source>
</reference>
<gene>
    <name evidence="2" type="primary">Usp42_0</name>
    <name evidence="2" type="ORF">CALNIC_R13247</name>
</gene>
<comment type="caution">
    <text evidence="2">The sequence shown here is derived from an EMBL/GenBank/DDBJ whole genome shotgun (WGS) entry which is preliminary data.</text>
</comment>
<organism evidence="2 3">
    <name type="scientific">Caloenas nicobarica</name>
    <name type="common">Nicobar pigeon</name>
    <dbReference type="NCBI Taxonomy" id="187106"/>
    <lineage>
        <taxon>Eukaryota</taxon>
        <taxon>Metazoa</taxon>
        <taxon>Chordata</taxon>
        <taxon>Craniata</taxon>
        <taxon>Vertebrata</taxon>
        <taxon>Euteleostomi</taxon>
        <taxon>Archelosauria</taxon>
        <taxon>Archosauria</taxon>
        <taxon>Dinosauria</taxon>
        <taxon>Saurischia</taxon>
        <taxon>Theropoda</taxon>
        <taxon>Coelurosauria</taxon>
        <taxon>Aves</taxon>
        <taxon>Neognathae</taxon>
        <taxon>Neoaves</taxon>
        <taxon>Columbimorphae</taxon>
        <taxon>Columbiformes</taxon>
        <taxon>Columbidae</taxon>
        <taxon>Caloenas</taxon>
    </lineage>
</organism>
<sequence length="262" mass="29503">QEGFCMMCRMEAHVRQVLRSSASAIEPWAVVDVLTQIGENFQHGRQEDAHEFLRCTVDAMQRACLSGSSDLDISSQATTIIHQIFEGFLRSRVTCWSCQAVSDSYEAFLDVPLDIKAAASVTAALEDFVKPEHLDGENCFKCSKCDKMTAASKRFTVHRAPKVLTVCMKRFEAFTGDKISKVVEYPQYLDLRPYMSQAAGEPLLYSLYAVLVHGGGSCHAGHYFCYIKASDGLWYQMNDETVVLCDIDVVLRQQAYLLFYIR</sequence>
<keyword evidence="3" id="KW-1185">Reference proteome</keyword>
<dbReference type="InterPro" id="IPR050164">
    <property type="entry name" value="Peptidase_C19"/>
</dbReference>
<dbReference type="AlphaFoldDB" id="A0A7K6SJX5"/>
<dbReference type="PANTHER" id="PTHR24006">
    <property type="entry name" value="UBIQUITIN CARBOXYL-TERMINAL HYDROLASE"/>
    <property type="match status" value="1"/>
</dbReference>
<dbReference type="EMBL" id="VZSB01000624">
    <property type="protein sequence ID" value="NWW98611.1"/>
    <property type="molecule type" value="Genomic_DNA"/>
</dbReference>
<protein>
    <submittedName>
        <fullName evidence="2">UBP42 hydrolase</fullName>
    </submittedName>
</protein>
<dbReference type="Pfam" id="PF00443">
    <property type="entry name" value="UCH"/>
    <property type="match status" value="1"/>
</dbReference>
<dbReference type="GO" id="GO:0005634">
    <property type="term" value="C:nucleus"/>
    <property type="evidence" value="ECO:0007669"/>
    <property type="project" value="TreeGrafter"/>
</dbReference>
<evidence type="ECO:0000259" key="1">
    <source>
        <dbReference type="PROSITE" id="PS50235"/>
    </source>
</evidence>
<dbReference type="Gene3D" id="3.90.70.10">
    <property type="entry name" value="Cysteine proteinases"/>
    <property type="match status" value="1"/>
</dbReference>
<dbReference type="GO" id="GO:0005829">
    <property type="term" value="C:cytosol"/>
    <property type="evidence" value="ECO:0007669"/>
    <property type="project" value="TreeGrafter"/>
</dbReference>
<name>A0A7K6SJX5_CALNI</name>
<dbReference type="InterPro" id="IPR018200">
    <property type="entry name" value="USP_CS"/>
</dbReference>
<feature type="non-terminal residue" evidence="2">
    <location>
        <position position="262"/>
    </location>
</feature>
<evidence type="ECO:0000313" key="2">
    <source>
        <dbReference type="EMBL" id="NWW98611.1"/>
    </source>
</evidence>
<proteinExistence type="predicted"/>
<evidence type="ECO:0000313" key="3">
    <source>
        <dbReference type="Proteomes" id="UP000546235"/>
    </source>
</evidence>
<dbReference type="GO" id="GO:0042981">
    <property type="term" value="P:regulation of apoptotic process"/>
    <property type="evidence" value="ECO:0007669"/>
    <property type="project" value="TreeGrafter"/>
</dbReference>
<dbReference type="PROSITE" id="PS00973">
    <property type="entry name" value="USP_2"/>
    <property type="match status" value="1"/>
</dbReference>
<dbReference type="InterPro" id="IPR038765">
    <property type="entry name" value="Papain-like_cys_pep_sf"/>
</dbReference>
<keyword evidence="2" id="KW-0378">Hydrolase</keyword>